<evidence type="ECO:0000313" key="2">
    <source>
        <dbReference type="Proteomes" id="UP000663791"/>
    </source>
</evidence>
<dbReference type="Gene3D" id="3.10.129.10">
    <property type="entry name" value="Hotdog Thioesterase"/>
    <property type="match status" value="2"/>
</dbReference>
<dbReference type="CDD" id="cd00586">
    <property type="entry name" value="4HBT"/>
    <property type="match status" value="2"/>
</dbReference>
<dbReference type="Pfam" id="PF13279">
    <property type="entry name" value="4HBT_2"/>
    <property type="match status" value="2"/>
</dbReference>
<dbReference type="PANTHER" id="PTHR31793:SF24">
    <property type="entry name" value="LONG-CHAIN ACYL-COA THIOESTERASE FADM"/>
    <property type="match status" value="1"/>
</dbReference>
<name>A0A938Y7K3_9ACTN</name>
<gene>
    <name evidence="1" type="ORF">JK386_12520</name>
</gene>
<comment type="caution">
    <text evidence="1">The sequence shown here is derived from an EMBL/GenBank/DDBJ whole genome shotgun (WGS) entry which is preliminary data.</text>
</comment>
<evidence type="ECO:0000313" key="1">
    <source>
        <dbReference type="EMBL" id="MBM9460730.1"/>
    </source>
</evidence>
<protein>
    <submittedName>
        <fullName evidence="1">Acyl-CoA thioesterase</fullName>
    </submittedName>
</protein>
<dbReference type="InterPro" id="IPR029069">
    <property type="entry name" value="HotDog_dom_sf"/>
</dbReference>
<organism evidence="1 2">
    <name type="scientific">Nocardioides faecalis</name>
    <dbReference type="NCBI Taxonomy" id="2803858"/>
    <lineage>
        <taxon>Bacteria</taxon>
        <taxon>Bacillati</taxon>
        <taxon>Actinomycetota</taxon>
        <taxon>Actinomycetes</taxon>
        <taxon>Propionibacteriales</taxon>
        <taxon>Nocardioidaceae</taxon>
        <taxon>Nocardioides</taxon>
    </lineage>
</organism>
<dbReference type="GO" id="GO:0047617">
    <property type="term" value="F:fatty acyl-CoA hydrolase activity"/>
    <property type="evidence" value="ECO:0007669"/>
    <property type="project" value="TreeGrafter"/>
</dbReference>
<keyword evidence="2" id="KW-1185">Reference proteome</keyword>
<dbReference type="InterPro" id="IPR050563">
    <property type="entry name" value="4-hydroxybenzoyl-CoA_TE"/>
</dbReference>
<accession>A0A938Y7K3</accession>
<dbReference type="AlphaFoldDB" id="A0A938Y7K3"/>
<reference evidence="1" key="1">
    <citation type="submission" date="2021-01" db="EMBL/GenBank/DDBJ databases">
        <title>Novel species in genus Nocardioides.</title>
        <authorList>
            <person name="Zhang G."/>
        </authorList>
    </citation>
    <scope>NUCLEOTIDE SEQUENCE</scope>
    <source>
        <strain evidence="1">Zg-536</strain>
    </source>
</reference>
<sequence>MRHRYDCPLRWGDQDLFHHVNNVRYVDYLQEARGALLRACLEAAGVERGEGDGYVVVRHEVSFRAPLKFRKPTVAIESWVSEVRAAGFTLDHEIFHDTDEGRVVYLRARTVLAPFVVATGTARRLSDLERAALEPYREDGERSLPLRTAVPRDRAGHYPVHVRFSDLDVYRHVNNVMYYEYFQEARIALMRDLAPALKQFGRIAVVVAQGDVEYHAPMTLRHEPYDCWTSVSRVGSRSMTVDSEIVDPTGATGRDGVVARGRFVLVFFDLETERSVSPPEGYGEAIQRAVAALGGAEHAALAVELAE</sequence>
<dbReference type="PANTHER" id="PTHR31793">
    <property type="entry name" value="4-HYDROXYBENZOYL-COA THIOESTERASE FAMILY MEMBER"/>
    <property type="match status" value="1"/>
</dbReference>
<dbReference type="EMBL" id="JAERTX010000010">
    <property type="protein sequence ID" value="MBM9460730.1"/>
    <property type="molecule type" value="Genomic_DNA"/>
</dbReference>
<proteinExistence type="predicted"/>
<dbReference type="SUPFAM" id="SSF54637">
    <property type="entry name" value="Thioesterase/thiol ester dehydrase-isomerase"/>
    <property type="match status" value="2"/>
</dbReference>
<dbReference type="Proteomes" id="UP000663791">
    <property type="component" value="Unassembled WGS sequence"/>
</dbReference>